<gene>
    <name evidence="2" type="ORF">RHGRI_028798</name>
</gene>
<name>A0AAV6ILU5_9ERIC</name>
<dbReference type="Pfam" id="PF13966">
    <property type="entry name" value="zf-RVT"/>
    <property type="match status" value="1"/>
</dbReference>
<evidence type="ECO:0000313" key="3">
    <source>
        <dbReference type="Proteomes" id="UP000823749"/>
    </source>
</evidence>
<reference evidence="2" key="1">
    <citation type="submission" date="2020-08" db="EMBL/GenBank/DDBJ databases">
        <title>Plant Genome Project.</title>
        <authorList>
            <person name="Zhang R.-G."/>
        </authorList>
    </citation>
    <scope>NUCLEOTIDE SEQUENCE</scope>
    <source>
        <strain evidence="2">WSP0</strain>
        <tissue evidence="2">Leaf</tissue>
    </source>
</reference>
<dbReference type="Proteomes" id="UP000823749">
    <property type="component" value="Chromosome 10"/>
</dbReference>
<dbReference type="EMBL" id="JACTNZ010000010">
    <property type="protein sequence ID" value="KAG5527984.1"/>
    <property type="molecule type" value="Genomic_DNA"/>
</dbReference>
<keyword evidence="3" id="KW-1185">Reference proteome</keyword>
<evidence type="ECO:0000259" key="1">
    <source>
        <dbReference type="Pfam" id="PF13966"/>
    </source>
</evidence>
<dbReference type="PANTHER" id="PTHR33116">
    <property type="entry name" value="REVERSE TRANSCRIPTASE ZINC-BINDING DOMAIN-CONTAINING PROTEIN-RELATED-RELATED"/>
    <property type="match status" value="1"/>
</dbReference>
<dbReference type="AlphaFoldDB" id="A0AAV6ILU5"/>
<protein>
    <recommendedName>
        <fullName evidence="1">Reverse transcriptase zinc-binding domain-containing protein</fullName>
    </recommendedName>
</protein>
<accession>A0AAV6ILU5</accession>
<organism evidence="2 3">
    <name type="scientific">Rhododendron griersonianum</name>
    <dbReference type="NCBI Taxonomy" id="479676"/>
    <lineage>
        <taxon>Eukaryota</taxon>
        <taxon>Viridiplantae</taxon>
        <taxon>Streptophyta</taxon>
        <taxon>Embryophyta</taxon>
        <taxon>Tracheophyta</taxon>
        <taxon>Spermatophyta</taxon>
        <taxon>Magnoliopsida</taxon>
        <taxon>eudicotyledons</taxon>
        <taxon>Gunneridae</taxon>
        <taxon>Pentapetalae</taxon>
        <taxon>asterids</taxon>
        <taxon>Ericales</taxon>
        <taxon>Ericaceae</taxon>
        <taxon>Ericoideae</taxon>
        <taxon>Rhodoreae</taxon>
        <taxon>Rhododendron</taxon>
    </lineage>
</organism>
<dbReference type="InterPro" id="IPR026960">
    <property type="entry name" value="RVT-Znf"/>
</dbReference>
<comment type="caution">
    <text evidence="2">The sequence shown here is derived from an EMBL/GenBank/DDBJ whole genome shotgun (WGS) entry which is preliminary data.</text>
</comment>
<sequence>MSMFKIPVAVAKAIGKLQKQFFWGDTLEKRKVHLLKWEKVTKKKEFGGLGVRRVIQQNLALLARWWWRFNEDKDSLWVKVIRGKYNLDNGVWLPSLPRSGCISNLWRDICSLGDPSSSIGPVLSEGFRIQVHSGQDTSFWNHIWLGDRTLKEAFPRLFLISNQKEDTVRSVKDGSGNAQWKLQFRTRRMNVWETNLSEGLHQRLDLVTLDQAKRDVLQWKWTADKRLSSKSVYQQWEQIGQSRNQLLGSLWKNLCPPKVEIFSWMAIQDRVPTRSVLVSRNIIQEGQSVSCPLCSLQLETPDHLFLHCFFSWNVWSLILDWWHVSWVCPNSLSDLALWWFDNGFRNLEKNIWEASFYATLWSMWLARNDLVFNNATLNVEVVGELVKTRVAMWMKTKFGIKVYSVEEFKLFLDGIRKLKL</sequence>
<dbReference type="PANTHER" id="PTHR33116:SF75">
    <property type="entry name" value="RIBONUCLEASE H PROTEIN"/>
    <property type="match status" value="1"/>
</dbReference>
<proteinExistence type="predicted"/>
<evidence type="ECO:0000313" key="2">
    <source>
        <dbReference type="EMBL" id="KAG5527984.1"/>
    </source>
</evidence>
<feature type="domain" description="Reverse transcriptase zinc-binding" evidence="1">
    <location>
        <begin position="228"/>
        <end position="315"/>
    </location>
</feature>